<feature type="transmembrane region" description="Helical" evidence="1">
    <location>
        <begin position="51"/>
        <end position="70"/>
    </location>
</feature>
<gene>
    <name evidence="2" type="ORF">LuPra_01214</name>
</gene>
<sequence length="799" mass="85994">MIQGMDGRPDDDREWQIRWSLGSLHFLVIVAFTWARIVRDGTLLSRVHVEWIPWLTGVVLVVTGLFTPLLGRFTRSRTPARAFAGVAMATGVSLLAWELLLRTRSAWSAMALYVWVGAYGPLLVAQFWLLVHQSLDGEQARRHIGWIGALGILGGIASGLTATLIMRSISLDELLGLTAVAQLAAGAIALGRTAPPATDDEVPPAGTPRRARTVLREVGYARLLALVVVVGALTGGLVDYQFKLALQRLSTDPAALGQWLGLFNVAASGLALVTQLAAGVLLARVGSRVLAFVLPAGVVTAASAGLAWPGTWPPVAARLWETASRHSVARTSQEFFFLPFQGQPRTTMKHAAEGFLTRGGEVGASLVLVLLALAGRADPWHLSLAVVIACAGWMCAIAWLGQAYGPALSRSLDALLLPGRSAATVDVDRGVTVPELIGLLRSRDPRHVLFALDELAAVDPVRARREARPLLAHRAPAVRARARRETLTRRTASSAATVEAWPGAEALQAALRSGDHTRAAAACAEVVAARERHAVPVLLANLAGAVRELARSTLVQLGDDAVGILGDTLADGRVPLRVRRDVAVVLGRIATPAALAQLWRVPQSAARPLRVVALRGLDAARKAGVPILLDEMTVRADVASDLLEFDRRRRQAAAFGDEPPPDLRLLVRALAEAASQARERVFRRLALIYPAREMLRAHRGLMNSNDRIRAFALQYLEASLIQADRDLLLPVLRTSVPDETPAVSDSVIALAGDEDIWIATLALHVLGSRRDGALRQVVPEPLREDHVYQETARWALARL</sequence>
<name>A0A143PHY4_LUTPR</name>
<reference evidence="2 3" key="1">
    <citation type="journal article" date="2016" name="Genome Announc.">
        <title>First Complete Genome Sequence of a Subdivision 6 Acidobacterium Strain.</title>
        <authorList>
            <person name="Huang S."/>
            <person name="Vieira S."/>
            <person name="Bunk B."/>
            <person name="Riedel T."/>
            <person name="Sproer C."/>
            <person name="Overmann J."/>
        </authorList>
    </citation>
    <scope>NUCLEOTIDE SEQUENCE [LARGE SCALE GENOMIC DNA]</scope>
    <source>
        <strain evidence="3">DSM 100886 HEG_-6_39</strain>
    </source>
</reference>
<evidence type="ECO:0000313" key="2">
    <source>
        <dbReference type="EMBL" id="AMY08026.1"/>
    </source>
</evidence>
<evidence type="ECO:0000313" key="3">
    <source>
        <dbReference type="Proteomes" id="UP000076079"/>
    </source>
</evidence>
<feature type="transmembrane region" description="Helical" evidence="1">
    <location>
        <begin position="143"/>
        <end position="166"/>
    </location>
</feature>
<keyword evidence="1" id="KW-1133">Transmembrane helix</keyword>
<accession>A0A143PHY4</accession>
<protein>
    <submittedName>
        <fullName evidence="2">TLC ATP/ADP transporter</fullName>
    </submittedName>
</protein>
<feature type="transmembrane region" description="Helical" evidence="1">
    <location>
        <begin position="112"/>
        <end position="131"/>
    </location>
</feature>
<dbReference type="SUPFAM" id="SSF103473">
    <property type="entry name" value="MFS general substrate transporter"/>
    <property type="match status" value="1"/>
</dbReference>
<feature type="transmembrane region" description="Helical" evidence="1">
    <location>
        <begin position="259"/>
        <end position="283"/>
    </location>
</feature>
<evidence type="ECO:0000256" key="1">
    <source>
        <dbReference type="SAM" id="Phobius"/>
    </source>
</evidence>
<dbReference type="Proteomes" id="UP000076079">
    <property type="component" value="Chromosome"/>
</dbReference>
<feature type="transmembrane region" description="Helical" evidence="1">
    <location>
        <begin position="289"/>
        <end position="308"/>
    </location>
</feature>
<keyword evidence="3" id="KW-1185">Reference proteome</keyword>
<feature type="transmembrane region" description="Helical" evidence="1">
    <location>
        <begin position="355"/>
        <end position="374"/>
    </location>
</feature>
<reference evidence="3" key="2">
    <citation type="submission" date="2016-04" db="EMBL/GenBank/DDBJ databases">
        <title>First Complete Genome Sequence of a Subdivision 6 Acidobacterium.</title>
        <authorList>
            <person name="Huang S."/>
            <person name="Vieira S."/>
            <person name="Bunk B."/>
            <person name="Riedel T."/>
            <person name="Sproeer C."/>
            <person name="Overmann J."/>
        </authorList>
    </citation>
    <scope>NUCLEOTIDE SEQUENCE [LARGE SCALE GENOMIC DNA]</scope>
    <source>
        <strain evidence="3">DSM 100886 HEG_-6_39</strain>
    </source>
</reference>
<feature type="transmembrane region" description="Helical" evidence="1">
    <location>
        <begin position="219"/>
        <end position="238"/>
    </location>
</feature>
<dbReference type="EMBL" id="CP015136">
    <property type="protein sequence ID" value="AMY08026.1"/>
    <property type="molecule type" value="Genomic_DNA"/>
</dbReference>
<organism evidence="2 3">
    <name type="scientific">Luteitalea pratensis</name>
    <dbReference type="NCBI Taxonomy" id="1855912"/>
    <lineage>
        <taxon>Bacteria</taxon>
        <taxon>Pseudomonadati</taxon>
        <taxon>Acidobacteriota</taxon>
        <taxon>Vicinamibacteria</taxon>
        <taxon>Vicinamibacterales</taxon>
        <taxon>Vicinamibacteraceae</taxon>
        <taxon>Luteitalea</taxon>
    </lineage>
</organism>
<dbReference type="AlphaFoldDB" id="A0A143PHY4"/>
<feature type="transmembrane region" description="Helical" evidence="1">
    <location>
        <begin position="380"/>
        <end position="401"/>
    </location>
</feature>
<dbReference type="InterPro" id="IPR036259">
    <property type="entry name" value="MFS_trans_sf"/>
</dbReference>
<feature type="transmembrane region" description="Helical" evidence="1">
    <location>
        <begin position="21"/>
        <end position="39"/>
    </location>
</feature>
<feature type="transmembrane region" description="Helical" evidence="1">
    <location>
        <begin position="82"/>
        <end position="100"/>
    </location>
</feature>
<keyword evidence="1" id="KW-0472">Membrane</keyword>
<dbReference type="STRING" id="1855912.LuPra_01214"/>
<proteinExistence type="predicted"/>
<keyword evidence="1" id="KW-0812">Transmembrane</keyword>
<dbReference type="KEGG" id="abac:LuPra_01214"/>